<protein>
    <submittedName>
        <fullName evidence="2">Uncharacterized protein</fullName>
    </submittedName>
</protein>
<organism evidence="2 3">
    <name type="scientific">Paenibacillus aurantiacus</name>
    <dbReference type="NCBI Taxonomy" id="1936118"/>
    <lineage>
        <taxon>Bacteria</taxon>
        <taxon>Bacillati</taxon>
        <taxon>Bacillota</taxon>
        <taxon>Bacilli</taxon>
        <taxon>Bacillales</taxon>
        <taxon>Paenibacillaceae</taxon>
        <taxon>Paenibacillus</taxon>
    </lineage>
</organism>
<evidence type="ECO:0000313" key="3">
    <source>
        <dbReference type="Proteomes" id="UP001589747"/>
    </source>
</evidence>
<dbReference type="EMBL" id="JBHMDO010000015">
    <property type="protein sequence ID" value="MFB9325950.1"/>
    <property type="molecule type" value="Genomic_DNA"/>
</dbReference>
<keyword evidence="3" id="KW-1185">Reference proteome</keyword>
<reference evidence="2 3" key="1">
    <citation type="submission" date="2024-09" db="EMBL/GenBank/DDBJ databases">
        <authorList>
            <person name="Sun Q."/>
            <person name="Mori K."/>
        </authorList>
    </citation>
    <scope>NUCLEOTIDE SEQUENCE [LARGE SCALE GENOMIC DNA]</scope>
    <source>
        <strain evidence="2 3">TISTR 2452</strain>
    </source>
</reference>
<name>A0ABV5KM14_9BACL</name>
<evidence type="ECO:0000313" key="2">
    <source>
        <dbReference type="EMBL" id="MFB9325950.1"/>
    </source>
</evidence>
<proteinExistence type="predicted"/>
<dbReference type="RefSeq" id="WP_377492745.1">
    <property type="nucleotide sequence ID" value="NZ_JBHMDO010000015.1"/>
</dbReference>
<accession>A0ABV5KM14</accession>
<dbReference type="Proteomes" id="UP001589747">
    <property type="component" value="Unassembled WGS sequence"/>
</dbReference>
<comment type="caution">
    <text evidence="2">The sequence shown here is derived from an EMBL/GenBank/DDBJ whole genome shotgun (WGS) entry which is preliminary data.</text>
</comment>
<keyword evidence="1" id="KW-0812">Transmembrane</keyword>
<keyword evidence="1" id="KW-0472">Membrane</keyword>
<keyword evidence="1" id="KW-1133">Transmembrane helix</keyword>
<feature type="transmembrane region" description="Helical" evidence="1">
    <location>
        <begin position="55"/>
        <end position="77"/>
    </location>
</feature>
<gene>
    <name evidence="2" type="ORF">ACFFSY_08415</name>
</gene>
<evidence type="ECO:0000256" key="1">
    <source>
        <dbReference type="SAM" id="Phobius"/>
    </source>
</evidence>
<sequence>MERSTLHQTQPAEQVGQNLLDDTHVLEQLSGSQRIEGGGPPRPVDWQAMPGTVRLFGYFFIAAFAASMVGVLVVTLWK</sequence>